<keyword evidence="2" id="KW-0472">Membrane</keyword>
<evidence type="ECO:0000259" key="3">
    <source>
        <dbReference type="Pfam" id="PF00892"/>
    </source>
</evidence>
<feature type="transmembrane region" description="Helical" evidence="2">
    <location>
        <begin position="217"/>
        <end position="235"/>
    </location>
</feature>
<dbReference type="Proteomes" id="UP000265419">
    <property type="component" value="Unassembled WGS sequence"/>
</dbReference>
<comment type="similarity">
    <text evidence="1">Belongs to the EamA transporter family.</text>
</comment>
<evidence type="ECO:0000256" key="2">
    <source>
        <dbReference type="SAM" id="Phobius"/>
    </source>
</evidence>
<dbReference type="GO" id="GO:0015565">
    <property type="term" value="F:threonine efflux transmembrane transporter activity"/>
    <property type="evidence" value="ECO:0007669"/>
    <property type="project" value="TreeGrafter"/>
</dbReference>
<feature type="domain" description="EamA" evidence="3">
    <location>
        <begin position="159"/>
        <end position="290"/>
    </location>
</feature>
<feature type="transmembrane region" description="Helical" evidence="2">
    <location>
        <begin position="57"/>
        <end position="72"/>
    </location>
</feature>
<name>A0A399JBY3_9MICC</name>
<feature type="transmembrane region" description="Helical" evidence="2">
    <location>
        <begin position="191"/>
        <end position="211"/>
    </location>
</feature>
<keyword evidence="5" id="KW-1185">Reference proteome</keyword>
<dbReference type="SUPFAM" id="SSF103481">
    <property type="entry name" value="Multidrug resistance efflux transporter EmrE"/>
    <property type="match status" value="2"/>
</dbReference>
<dbReference type="InterPro" id="IPR000620">
    <property type="entry name" value="EamA_dom"/>
</dbReference>
<feature type="transmembrane region" description="Helical" evidence="2">
    <location>
        <begin position="29"/>
        <end position="51"/>
    </location>
</feature>
<feature type="transmembrane region" description="Helical" evidence="2">
    <location>
        <begin position="273"/>
        <end position="293"/>
    </location>
</feature>
<evidence type="ECO:0000256" key="1">
    <source>
        <dbReference type="ARBA" id="ARBA00007362"/>
    </source>
</evidence>
<dbReference type="Pfam" id="PF00892">
    <property type="entry name" value="EamA"/>
    <property type="match status" value="1"/>
</dbReference>
<feature type="transmembrane region" description="Helical" evidence="2">
    <location>
        <begin position="110"/>
        <end position="129"/>
    </location>
</feature>
<organism evidence="4 5">
    <name type="scientific">Galactobacter valiniphilus</name>
    <dbReference type="NCBI Taxonomy" id="2676122"/>
    <lineage>
        <taxon>Bacteria</taxon>
        <taxon>Bacillati</taxon>
        <taxon>Actinomycetota</taxon>
        <taxon>Actinomycetes</taxon>
        <taxon>Micrococcales</taxon>
        <taxon>Micrococcaceae</taxon>
        <taxon>Galactobacter</taxon>
    </lineage>
</organism>
<dbReference type="EMBL" id="QQXK01000006">
    <property type="protein sequence ID" value="RII43048.1"/>
    <property type="molecule type" value="Genomic_DNA"/>
</dbReference>
<keyword evidence="2" id="KW-0812">Transmembrane</keyword>
<sequence length="307" mass="31024">MSAPVSEERREGARPAAPQRGAVLKAGGFVALGSSALQVSSVIAAGLFAALGPFETSGLRLLIAAALLLIVFRPRLRGRSRADWFGIVGYGVAMAAMNACLYAAIDRIPLGIAVTLDFLGPCVVALAAARHVREALCALGAFAGVLLISLGPGGYFDPLGYAFALGGAVFFGLYTVMASRVGKADGGLGDLALSVGVAAVLTLPVSLPHLASVTAPQWGLLAVSAVLGVAFTFTMDTLAGRVADARVVGTWFALDPVLGSLAGLLFMGQALTWSAGAGIVLVAASGALLVWVAGRRTPSLSPDGAVH</sequence>
<dbReference type="PANTHER" id="PTHR22911:SF37">
    <property type="entry name" value="THREONINE_HOMOSERINE EXPORTER RHTA"/>
    <property type="match status" value="1"/>
</dbReference>
<keyword evidence="2" id="KW-1133">Transmembrane helix</keyword>
<protein>
    <submittedName>
        <fullName evidence="4">EamA family transporter</fullName>
    </submittedName>
</protein>
<dbReference type="GO" id="GO:0005886">
    <property type="term" value="C:plasma membrane"/>
    <property type="evidence" value="ECO:0007669"/>
    <property type="project" value="TreeGrafter"/>
</dbReference>
<gene>
    <name evidence="4" type="ORF">DWB68_04515</name>
</gene>
<dbReference type="InterPro" id="IPR037185">
    <property type="entry name" value="EmrE-like"/>
</dbReference>
<feature type="transmembrane region" description="Helical" evidence="2">
    <location>
        <begin position="84"/>
        <end position="104"/>
    </location>
</feature>
<accession>A0A399JBY3</accession>
<dbReference type="PANTHER" id="PTHR22911">
    <property type="entry name" value="ACYL-MALONYL CONDENSING ENZYME-RELATED"/>
    <property type="match status" value="1"/>
</dbReference>
<dbReference type="RefSeq" id="WP_119423953.1">
    <property type="nucleotide sequence ID" value="NZ_QQXK01000006.1"/>
</dbReference>
<evidence type="ECO:0000313" key="4">
    <source>
        <dbReference type="EMBL" id="RII43048.1"/>
    </source>
</evidence>
<reference evidence="4 5" key="1">
    <citation type="submission" date="2018-07" db="EMBL/GenBank/DDBJ databases">
        <title>Arthrobacter sp. nov., isolated from raw cow's milk with high bacterial count.</title>
        <authorList>
            <person name="Hahne J."/>
            <person name="Isele D."/>
            <person name="Lipski A."/>
        </authorList>
    </citation>
    <scope>NUCLEOTIDE SEQUENCE [LARGE SCALE GENOMIC DNA]</scope>
    <source>
        <strain evidence="4 5">JZ R-35</strain>
    </source>
</reference>
<evidence type="ECO:0000313" key="5">
    <source>
        <dbReference type="Proteomes" id="UP000265419"/>
    </source>
</evidence>
<feature type="transmembrane region" description="Helical" evidence="2">
    <location>
        <begin position="136"/>
        <end position="155"/>
    </location>
</feature>
<dbReference type="AlphaFoldDB" id="A0A399JBY3"/>
<feature type="transmembrane region" description="Helical" evidence="2">
    <location>
        <begin position="247"/>
        <end position="267"/>
    </location>
</feature>
<proteinExistence type="inferred from homology"/>
<feature type="transmembrane region" description="Helical" evidence="2">
    <location>
        <begin position="161"/>
        <end position="179"/>
    </location>
</feature>
<comment type="caution">
    <text evidence="4">The sequence shown here is derived from an EMBL/GenBank/DDBJ whole genome shotgun (WGS) entry which is preliminary data.</text>
</comment>